<dbReference type="OMA" id="HYYRSMR"/>
<gene>
    <name evidence="3" type="primary">Dper\GL27106</name>
    <name evidence="3" type="ORF">Dper_GL27106</name>
</gene>
<dbReference type="KEGG" id="dpe:6602902"/>
<dbReference type="GO" id="GO:0005524">
    <property type="term" value="F:ATP binding"/>
    <property type="evidence" value="ECO:0007669"/>
    <property type="project" value="UniProtKB-KW"/>
</dbReference>
<dbReference type="eggNOG" id="KOG4622">
    <property type="taxonomic scope" value="Eukaryota"/>
</dbReference>
<dbReference type="Gene3D" id="3.40.50.300">
    <property type="entry name" value="P-loop containing nucleotide triphosphate hydrolases"/>
    <property type="match status" value="1"/>
</dbReference>
<dbReference type="GO" id="GO:0000049">
    <property type="term" value="F:tRNA binding"/>
    <property type="evidence" value="ECO:0007669"/>
    <property type="project" value="TreeGrafter"/>
</dbReference>
<evidence type="ECO:0000256" key="1">
    <source>
        <dbReference type="ARBA" id="ARBA00022741"/>
    </source>
</evidence>
<evidence type="ECO:0000256" key="2">
    <source>
        <dbReference type="ARBA" id="ARBA00022840"/>
    </source>
</evidence>
<name>B4HAP6_DROPE</name>
<dbReference type="Proteomes" id="UP000008744">
    <property type="component" value="Unassembled WGS sequence"/>
</dbReference>
<sequence length="280" mass="31902">MPPKICLLALIGLPGAGKSSLINWLLSKQQDALHEYQIVHLCYDDYINTELAYREQRIIIIQILEKLIAYIQGAADWPPEVLRPTNNSRSCDYLILCDDNFYYRSMRYKLYQLCRTYGCIYSQIYIATPLASCLQANSTRGADCVPELVLRKMNDRLEPPGHEAWECSSLTLQNSDTESVSQLILTFILSLFHLPTALSPLVPSPTQTQMQSPAHCLDLALRAGIKVQLQTLVDAKAKKLISMKLNEKRKEILVRFRAKMSDKKTDPDSVDLNYYVNLLK</sequence>
<dbReference type="InterPro" id="IPR052648">
    <property type="entry name" value="Ser-tRNA(Sec)_kinase"/>
</dbReference>
<dbReference type="SMR" id="B4HAP6"/>
<dbReference type="Pfam" id="PF08433">
    <property type="entry name" value="KTI12"/>
    <property type="match status" value="1"/>
</dbReference>
<evidence type="ECO:0000313" key="4">
    <source>
        <dbReference type="Proteomes" id="UP000008744"/>
    </source>
</evidence>
<keyword evidence="2" id="KW-0067">ATP-binding</keyword>
<dbReference type="HOGENOM" id="CLU_994879_0_0_1"/>
<organism evidence="4">
    <name type="scientific">Drosophila persimilis</name>
    <name type="common">Fruit fly</name>
    <dbReference type="NCBI Taxonomy" id="7234"/>
    <lineage>
        <taxon>Eukaryota</taxon>
        <taxon>Metazoa</taxon>
        <taxon>Ecdysozoa</taxon>
        <taxon>Arthropoda</taxon>
        <taxon>Hexapoda</taxon>
        <taxon>Insecta</taxon>
        <taxon>Pterygota</taxon>
        <taxon>Neoptera</taxon>
        <taxon>Endopterygota</taxon>
        <taxon>Diptera</taxon>
        <taxon>Brachycera</taxon>
        <taxon>Muscomorpha</taxon>
        <taxon>Ephydroidea</taxon>
        <taxon>Drosophilidae</taxon>
        <taxon>Drosophila</taxon>
        <taxon>Sophophora</taxon>
    </lineage>
</organism>
<dbReference type="InterPro" id="IPR013641">
    <property type="entry name" value="KTI12/PSTK"/>
</dbReference>
<keyword evidence="4" id="KW-1185">Reference proteome</keyword>
<dbReference type="OrthoDB" id="9972657at2759"/>
<protein>
    <submittedName>
        <fullName evidence="3">GL27106</fullName>
    </submittedName>
</protein>
<dbReference type="SUPFAM" id="SSF52540">
    <property type="entry name" value="P-loop containing nucleoside triphosphate hydrolases"/>
    <property type="match status" value="1"/>
</dbReference>
<dbReference type="InterPro" id="IPR027417">
    <property type="entry name" value="P-loop_NTPase"/>
</dbReference>
<keyword evidence="1" id="KW-0547">Nucleotide-binding</keyword>
<dbReference type="EMBL" id="CH479242">
    <property type="protein sequence ID" value="EDW37657.1"/>
    <property type="molecule type" value="Genomic_DNA"/>
</dbReference>
<proteinExistence type="predicted"/>
<dbReference type="AlphaFoldDB" id="B4HAP6"/>
<dbReference type="GO" id="GO:0016301">
    <property type="term" value="F:kinase activity"/>
    <property type="evidence" value="ECO:0007669"/>
    <property type="project" value="TreeGrafter"/>
</dbReference>
<dbReference type="PANTHER" id="PTHR20873:SF0">
    <property type="entry name" value="L-SERYL-TRNA(SEC) KINASE"/>
    <property type="match status" value="1"/>
</dbReference>
<accession>B4HAP6</accession>
<dbReference type="PANTHER" id="PTHR20873">
    <property type="entry name" value="L-SERYL-TRNA(SEC) KINASE"/>
    <property type="match status" value="1"/>
</dbReference>
<evidence type="ECO:0000313" key="3">
    <source>
        <dbReference type="EMBL" id="EDW37657.1"/>
    </source>
</evidence>
<dbReference type="PhylomeDB" id="B4HAP6"/>
<reference evidence="3 4" key="1">
    <citation type="journal article" date="2007" name="Nature">
        <title>Evolution of genes and genomes on the Drosophila phylogeny.</title>
        <authorList>
            <consortium name="Drosophila 12 Genomes Consortium"/>
            <person name="Clark A.G."/>
            <person name="Eisen M.B."/>
            <person name="Smith D.R."/>
            <person name="Bergman C.M."/>
            <person name="Oliver B."/>
            <person name="Markow T.A."/>
            <person name="Kaufman T.C."/>
            <person name="Kellis M."/>
            <person name="Gelbart W."/>
            <person name="Iyer V.N."/>
            <person name="Pollard D.A."/>
            <person name="Sackton T.B."/>
            <person name="Larracuente A.M."/>
            <person name="Singh N.D."/>
            <person name="Abad J.P."/>
            <person name="Abt D.N."/>
            <person name="Adryan B."/>
            <person name="Aguade M."/>
            <person name="Akashi H."/>
            <person name="Anderson W.W."/>
            <person name="Aquadro C.F."/>
            <person name="Ardell D.H."/>
            <person name="Arguello R."/>
            <person name="Artieri C.G."/>
            <person name="Barbash D.A."/>
            <person name="Barker D."/>
            <person name="Barsanti P."/>
            <person name="Batterham P."/>
            <person name="Batzoglou S."/>
            <person name="Begun D."/>
            <person name="Bhutkar A."/>
            <person name="Blanco E."/>
            <person name="Bosak S.A."/>
            <person name="Bradley R.K."/>
            <person name="Brand A.D."/>
            <person name="Brent M.R."/>
            <person name="Brooks A.N."/>
            <person name="Brown R.H."/>
            <person name="Butlin R.K."/>
            <person name="Caggese C."/>
            <person name="Calvi B.R."/>
            <person name="Bernardo de Carvalho A."/>
            <person name="Caspi A."/>
            <person name="Castrezana S."/>
            <person name="Celniker S.E."/>
            <person name="Chang J.L."/>
            <person name="Chapple C."/>
            <person name="Chatterji S."/>
            <person name="Chinwalla A."/>
            <person name="Civetta A."/>
            <person name="Clifton S.W."/>
            <person name="Comeron J.M."/>
            <person name="Costello J.C."/>
            <person name="Coyne J.A."/>
            <person name="Daub J."/>
            <person name="David R.G."/>
            <person name="Delcher A.L."/>
            <person name="Delehaunty K."/>
            <person name="Do C.B."/>
            <person name="Ebling H."/>
            <person name="Edwards K."/>
            <person name="Eickbush T."/>
            <person name="Evans J.D."/>
            <person name="Filipski A."/>
            <person name="Findeiss S."/>
            <person name="Freyhult E."/>
            <person name="Fulton L."/>
            <person name="Fulton R."/>
            <person name="Garcia A.C."/>
            <person name="Gardiner A."/>
            <person name="Garfield D.A."/>
            <person name="Garvin B.E."/>
            <person name="Gibson G."/>
            <person name="Gilbert D."/>
            <person name="Gnerre S."/>
            <person name="Godfrey J."/>
            <person name="Good R."/>
            <person name="Gotea V."/>
            <person name="Gravely B."/>
            <person name="Greenberg A.J."/>
            <person name="Griffiths-Jones S."/>
            <person name="Gross S."/>
            <person name="Guigo R."/>
            <person name="Gustafson E.A."/>
            <person name="Haerty W."/>
            <person name="Hahn M.W."/>
            <person name="Halligan D.L."/>
            <person name="Halpern A.L."/>
            <person name="Halter G.M."/>
            <person name="Han M.V."/>
            <person name="Heger A."/>
            <person name="Hillier L."/>
            <person name="Hinrichs A.S."/>
            <person name="Holmes I."/>
            <person name="Hoskins R.A."/>
            <person name="Hubisz M.J."/>
            <person name="Hultmark D."/>
            <person name="Huntley M.A."/>
            <person name="Jaffe D.B."/>
            <person name="Jagadeeshan S."/>
            <person name="Jeck W.R."/>
            <person name="Johnson J."/>
            <person name="Jones C.D."/>
            <person name="Jordan W.C."/>
            <person name="Karpen G.H."/>
            <person name="Kataoka E."/>
            <person name="Keightley P.D."/>
            <person name="Kheradpour P."/>
            <person name="Kirkness E.F."/>
            <person name="Koerich L.B."/>
            <person name="Kristiansen K."/>
            <person name="Kudrna D."/>
            <person name="Kulathinal R.J."/>
            <person name="Kumar S."/>
            <person name="Kwok R."/>
            <person name="Lander E."/>
            <person name="Langley C.H."/>
            <person name="Lapoint R."/>
            <person name="Lazzaro B.P."/>
            <person name="Lee S.J."/>
            <person name="Levesque L."/>
            <person name="Li R."/>
            <person name="Lin C.F."/>
            <person name="Lin M.F."/>
            <person name="Lindblad-Toh K."/>
            <person name="Llopart A."/>
            <person name="Long M."/>
            <person name="Low L."/>
            <person name="Lozovsky E."/>
            <person name="Lu J."/>
            <person name="Luo M."/>
            <person name="Machado C.A."/>
            <person name="Makalowski W."/>
            <person name="Marzo M."/>
            <person name="Matsuda M."/>
            <person name="Matzkin L."/>
            <person name="McAllister B."/>
            <person name="McBride C.S."/>
            <person name="McKernan B."/>
            <person name="McKernan K."/>
            <person name="Mendez-Lago M."/>
            <person name="Minx P."/>
            <person name="Mollenhauer M.U."/>
            <person name="Montooth K."/>
            <person name="Mount S.M."/>
            <person name="Mu X."/>
            <person name="Myers E."/>
            <person name="Negre B."/>
            <person name="Newfeld S."/>
            <person name="Nielsen R."/>
            <person name="Noor M.A."/>
            <person name="O'Grady P."/>
            <person name="Pachter L."/>
            <person name="Papaceit M."/>
            <person name="Parisi M.J."/>
            <person name="Parisi M."/>
            <person name="Parts L."/>
            <person name="Pedersen J.S."/>
            <person name="Pesole G."/>
            <person name="Phillippy A.M."/>
            <person name="Ponting C.P."/>
            <person name="Pop M."/>
            <person name="Porcelli D."/>
            <person name="Powell J.R."/>
            <person name="Prohaska S."/>
            <person name="Pruitt K."/>
            <person name="Puig M."/>
            <person name="Quesneville H."/>
            <person name="Ram K.R."/>
            <person name="Rand D."/>
            <person name="Rasmussen M.D."/>
            <person name="Reed L.K."/>
            <person name="Reenan R."/>
            <person name="Reily A."/>
            <person name="Remington K.A."/>
            <person name="Rieger T.T."/>
            <person name="Ritchie M.G."/>
            <person name="Robin C."/>
            <person name="Rogers Y.H."/>
            <person name="Rohde C."/>
            <person name="Rozas J."/>
            <person name="Rubenfield M.J."/>
            <person name="Ruiz A."/>
            <person name="Russo S."/>
            <person name="Salzberg S.L."/>
            <person name="Sanchez-Gracia A."/>
            <person name="Saranga D.J."/>
            <person name="Sato H."/>
            <person name="Schaeffer S.W."/>
            <person name="Schatz M.C."/>
            <person name="Schlenke T."/>
            <person name="Schwartz R."/>
            <person name="Segarra C."/>
            <person name="Singh R.S."/>
            <person name="Sirot L."/>
            <person name="Sirota M."/>
            <person name="Sisneros N.B."/>
            <person name="Smith C.D."/>
            <person name="Smith T.F."/>
            <person name="Spieth J."/>
            <person name="Stage D.E."/>
            <person name="Stark A."/>
            <person name="Stephan W."/>
            <person name="Strausberg R.L."/>
            <person name="Strempel S."/>
            <person name="Sturgill D."/>
            <person name="Sutton G."/>
            <person name="Sutton G.G."/>
            <person name="Tao W."/>
            <person name="Teichmann S."/>
            <person name="Tobari Y.N."/>
            <person name="Tomimura Y."/>
            <person name="Tsolas J.M."/>
            <person name="Valente V.L."/>
            <person name="Venter E."/>
            <person name="Venter J.C."/>
            <person name="Vicario S."/>
            <person name="Vieira F.G."/>
            <person name="Vilella A.J."/>
            <person name="Villasante A."/>
            <person name="Walenz B."/>
            <person name="Wang J."/>
            <person name="Wasserman M."/>
            <person name="Watts T."/>
            <person name="Wilson D."/>
            <person name="Wilson R.K."/>
            <person name="Wing R.A."/>
            <person name="Wolfner M.F."/>
            <person name="Wong A."/>
            <person name="Wong G.K."/>
            <person name="Wu C.I."/>
            <person name="Wu G."/>
            <person name="Yamamoto D."/>
            <person name="Yang H.P."/>
            <person name="Yang S.P."/>
            <person name="Yorke J.A."/>
            <person name="Yoshida K."/>
            <person name="Zdobnov E."/>
            <person name="Zhang P."/>
            <person name="Zhang Y."/>
            <person name="Zimin A.V."/>
            <person name="Baldwin J."/>
            <person name="Abdouelleil A."/>
            <person name="Abdulkadir J."/>
            <person name="Abebe A."/>
            <person name="Abera B."/>
            <person name="Abreu J."/>
            <person name="Acer S.C."/>
            <person name="Aftuck L."/>
            <person name="Alexander A."/>
            <person name="An P."/>
            <person name="Anderson E."/>
            <person name="Anderson S."/>
            <person name="Arachi H."/>
            <person name="Azer M."/>
            <person name="Bachantsang P."/>
            <person name="Barry A."/>
            <person name="Bayul T."/>
            <person name="Berlin A."/>
            <person name="Bessette D."/>
            <person name="Bloom T."/>
            <person name="Blye J."/>
            <person name="Boguslavskiy L."/>
            <person name="Bonnet C."/>
            <person name="Boukhgalter B."/>
            <person name="Bourzgui I."/>
            <person name="Brown A."/>
            <person name="Cahill P."/>
            <person name="Channer S."/>
            <person name="Cheshatsang Y."/>
            <person name="Chuda L."/>
            <person name="Citroen M."/>
            <person name="Collymore A."/>
            <person name="Cooke P."/>
            <person name="Costello M."/>
            <person name="D'Aco K."/>
            <person name="Daza R."/>
            <person name="De Haan G."/>
            <person name="DeGray S."/>
            <person name="DeMaso C."/>
            <person name="Dhargay N."/>
            <person name="Dooley K."/>
            <person name="Dooley E."/>
            <person name="Doricent M."/>
            <person name="Dorje P."/>
            <person name="Dorjee K."/>
            <person name="Dupes A."/>
            <person name="Elong R."/>
            <person name="Falk J."/>
            <person name="Farina A."/>
            <person name="Faro S."/>
            <person name="Ferguson D."/>
            <person name="Fisher S."/>
            <person name="Foley C.D."/>
            <person name="Franke A."/>
            <person name="Friedrich D."/>
            <person name="Gadbois L."/>
            <person name="Gearin G."/>
            <person name="Gearin C.R."/>
            <person name="Giannoukos G."/>
            <person name="Goode T."/>
            <person name="Graham J."/>
            <person name="Grandbois E."/>
            <person name="Grewal S."/>
            <person name="Gyaltsen K."/>
            <person name="Hafez N."/>
            <person name="Hagos B."/>
            <person name="Hall J."/>
            <person name="Henson C."/>
            <person name="Hollinger A."/>
            <person name="Honan T."/>
            <person name="Huard M.D."/>
            <person name="Hughes L."/>
            <person name="Hurhula B."/>
            <person name="Husby M.E."/>
            <person name="Kamat A."/>
            <person name="Kanga B."/>
            <person name="Kashin S."/>
            <person name="Khazanovich D."/>
            <person name="Kisner P."/>
            <person name="Lance K."/>
            <person name="Lara M."/>
            <person name="Lee W."/>
            <person name="Lennon N."/>
            <person name="Letendre F."/>
            <person name="LeVine R."/>
            <person name="Lipovsky A."/>
            <person name="Liu X."/>
            <person name="Liu J."/>
            <person name="Liu S."/>
            <person name="Lokyitsang T."/>
            <person name="Lokyitsang Y."/>
            <person name="Lubonja R."/>
            <person name="Lui A."/>
            <person name="MacDonald P."/>
            <person name="Magnisalis V."/>
            <person name="Maru K."/>
            <person name="Matthews C."/>
            <person name="McCusker W."/>
            <person name="McDonough S."/>
            <person name="Mehta T."/>
            <person name="Meldrim J."/>
            <person name="Meneus L."/>
            <person name="Mihai O."/>
            <person name="Mihalev A."/>
            <person name="Mihova T."/>
            <person name="Mittelman R."/>
            <person name="Mlenga V."/>
            <person name="Montmayeur A."/>
            <person name="Mulrain L."/>
            <person name="Navidi A."/>
            <person name="Naylor J."/>
            <person name="Negash T."/>
            <person name="Nguyen T."/>
            <person name="Nguyen N."/>
            <person name="Nicol R."/>
            <person name="Norbu C."/>
            <person name="Norbu N."/>
            <person name="Novod N."/>
            <person name="O'Neill B."/>
            <person name="Osman S."/>
            <person name="Markiewicz E."/>
            <person name="Oyono O.L."/>
            <person name="Patti C."/>
            <person name="Phunkhang P."/>
            <person name="Pierre F."/>
            <person name="Priest M."/>
            <person name="Raghuraman S."/>
            <person name="Rege F."/>
            <person name="Reyes R."/>
            <person name="Rise C."/>
            <person name="Rogov P."/>
            <person name="Ross K."/>
            <person name="Ryan E."/>
            <person name="Settipalli S."/>
            <person name="Shea T."/>
            <person name="Sherpa N."/>
            <person name="Shi L."/>
            <person name="Shih D."/>
            <person name="Sparrow T."/>
            <person name="Spaulding J."/>
            <person name="Stalker J."/>
            <person name="Stange-Thomann N."/>
            <person name="Stavropoulos S."/>
            <person name="Stone C."/>
            <person name="Strader C."/>
            <person name="Tesfaye S."/>
            <person name="Thomson T."/>
            <person name="Thoulutsang Y."/>
            <person name="Thoulutsang D."/>
            <person name="Topham K."/>
            <person name="Topping I."/>
            <person name="Tsamla T."/>
            <person name="Vassiliev H."/>
            <person name="Vo A."/>
            <person name="Wangchuk T."/>
            <person name="Wangdi T."/>
            <person name="Weiand M."/>
            <person name="Wilkinson J."/>
            <person name="Wilson A."/>
            <person name="Yadav S."/>
            <person name="Young G."/>
            <person name="Yu Q."/>
            <person name="Zembek L."/>
            <person name="Zhong D."/>
            <person name="Zimmer A."/>
            <person name="Zwirko Z."/>
            <person name="Jaffe D.B."/>
            <person name="Alvarez P."/>
            <person name="Brockman W."/>
            <person name="Butler J."/>
            <person name="Chin C."/>
            <person name="Gnerre S."/>
            <person name="Grabherr M."/>
            <person name="Kleber M."/>
            <person name="Mauceli E."/>
            <person name="MacCallum I."/>
        </authorList>
    </citation>
    <scope>NUCLEOTIDE SEQUENCE [LARGE SCALE GENOMIC DNA]</scope>
    <source>
        <strain evidence="4">MSH-3 / Tucson 14011-0111.49</strain>
    </source>
</reference>
<dbReference type="STRING" id="7234.B4HAP6"/>